<dbReference type="Proteomes" id="UP001370348">
    <property type="component" value="Chromosome"/>
</dbReference>
<sequence>MMIAIAMTAWRKAKALAPMRGSLRVAAYVGVVAGVAGLFGVHKAHAGISEGTLHMGRDMLPLAEFLKQPTPMTLNGENIVLAVGSSDKSAHEILNTYESFCRTSDDSLGKEWSNLANQTLGGIPKVETRFGGSFDLGVYRKESAGEGALLCFMRGSESSKSLTDSIMKFQESHDLGALGKVRYVYIRPNEDGHSTVFTAWTDDHFRMDAFAPNGSEDAPGSDPAGIPRPPQSQRLLSAQIATSPFGTHVYRSAASEDQVRDFYDAEMSKAGWMPLGWGDQQLDPGKHRIYVKEGIQIALANTKDERGTLVSLGELGARPNESEPYGAR</sequence>
<name>A0ABZ2MBU8_9BACT</name>
<feature type="region of interest" description="Disordered" evidence="1">
    <location>
        <begin position="211"/>
        <end position="231"/>
    </location>
</feature>
<evidence type="ECO:0000313" key="2">
    <source>
        <dbReference type="EMBL" id="WXB19961.1"/>
    </source>
</evidence>
<dbReference type="RefSeq" id="WP_394829561.1">
    <property type="nucleotide sequence ID" value="NZ_CP089984.1"/>
</dbReference>
<accession>A0ABZ2MBU8</accession>
<reference evidence="2 3" key="1">
    <citation type="submission" date="2021-12" db="EMBL/GenBank/DDBJ databases">
        <title>Discovery of the Pendulisporaceae a myxobacterial family with distinct sporulation behavior and unique specialized metabolism.</title>
        <authorList>
            <person name="Garcia R."/>
            <person name="Popoff A."/>
            <person name="Bader C.D."/>
            <person name="Loehr J."/>
            <person name="Walesch S."/>
            <person name="Walt C."/>
            <person name="Boldt J."/>
            <person name="Bunk B."/>
            <person name="Haeckl F.J.F.P.J."/>
            <person name="Gunesch A.P."/>
            <person name="Birkelbach J."/>
            <person name="Nuebel U."/>
            <person name="Pietschmann T."/>
            <person name="Bach T."/>
            <person name="Mueller R."/>
        </authorList>
    </citation>
    <scope>NUCLEOTIDE SEQUENCE [LARGE SCALE GENOMIC DNA]</scope>
    <source>
        <strain evidence="2 3">MSr11954</strain>
    </source>
</reference>
<gene>
    <name evidence="2" type="ORF">LZC94_22400</name>
</gene>
<protein>
    <submittedName>
        <fullName evidence="2">Uncharacterized protein</fullName>
    </submittedName>
</protein>
<evidence type="ECO:0000313" key="3">
    <source>
        <dbReference type="Proteomes" id="UP001370348"/>
    </source>
</evidence>
<keyword evidence="3" id="KW-1185">Reference proteome</keyword>
<proteinExistence type="predicted"/>
<evidence type="ECO:0000256" key="1">
    <source>
        <dbReference type="SAM" id="MobiDB-lite"/>
    </source>
</evidence>
<organism evidence="2 3">
    <name type="scientific">Pendulispora albinea</name>
    <dbReference type="NCBI Taxonomy" id="2741071"/>
    <lineage>
        <taxon>Bacteria</taxon>
        <taxon>Pseudomonadati</taxon>
        <taxon>Myxococcota</taxon>
        <taxon>Myxococcia</taxon>
        <taxon>Myxococcales</taxon>
        <taxon>Sorangiineae</taxon>
        <taxon>Pendulisporaceae</taxon>
        <taxon>Pendulispora</taxon>
    </lineage>
</organism>
<dbReference type="EMBL" id="CP089984">
    <property type="protein sequence ID" value="WXB19961.1"/>
    <property type="molecule type" value="Genomic_DNA"/>
</dbReference>